<dbReference type="InterPro" id="IPR048447">
    <property type="entry name" value="DUF1980_C"/>
</dbReference>
<accession>A0A1A9BB97</accession>
<dbReference type="AlphaFoldDB" id="A0A1A9BB97"/>
<name>A0A1A9BB97_9ACTN</name>
<protein>
    <submittedName>
        <fullName evidence="3">TIGR03943 family protein</fullName>
    </submittedName>
</protein>
<dbReference type="EMBL" id="FLRH01000003">
    <property type="protein sequence ID" value="SBT66162.1"/>
    <property type="molecule type" value="Genomic_DNA"/>
</dbReference>
<dbReference type="RefSeq" id="WP_091573990.1">
    <property type="nucleotide sequence ID" value="NZ_FLRH01000003.1"/>
</dbReference>
<sequence length="242" mass="25798">MNRGSQAVVLVLLGGAILRASLTDLYLRYVKQGLRPFLIAAGVVLVVAAVVALVQELRHLNRPDDAGDGADDGHGHGRSGPAVGWLLLLPALALLFLVPPALGADTASRAGSALTEDRDVAYPPLPPREPAELTLLEYGYRAVYDDGRTLRGRQLQLTGFLAPGPDGRPMLARIVLSCCAADGVPIKVGLRGEVPALPADTWIRATGRWIPHTVKDPVNDADVPSFQVDTWERIAAPAEPYE</sequence>
<dbReference type="Pfam" id="PF21537">
    <property type="entry name" value="DUF1980_C"/>
    <property type="match status" value="1"/>
</dbReference>
<gene>
    <name evidence="3" type="ORF">GA0070622_3179</name>
</gene>
<dbReference type="InterPro" id="IPR015402">
    <property type="entry name" value="DUF1980"/>
</dbReference>
<keyword evidence="1" id="KW-1133">Transmembrane helix</keyword>
<reference evidence="4" key="1">
    <citation type="submission" date="2016-06" db="EMBL/GenBank/DDBJ databases">
        <authorList>
            <person name="Varghese N."/>
            <person name="Submissions Spin"/>
        </authorList>
    </citation>
    <scope>NUCLEOTIDE SEQUENCE [LARGE SCALE GENOMIC DNA]</scope>
    <source>
        <strain evidence="4">DSM 45794</strain>
    </source>
</reference>
<proteinExistence type="predicted"/>
<dbReference type="NCBIfam" id="TIGR03943">
    <property type="entry name" value="TIGR03943 family putative permease subunit"/>
    <property type="match status" value="1"/>
</dbReference>
<keyword evidence="1" id="KW-0472">Membrane</keyword>
<dbReference type="PANTHER" id="PTHR40047:SF1">
    <property type="entry name" value="UPF0703 PROTEIN YCGQ"/>
    <property type="match status" value="1"/>
</dbReference>
<dbReference type="PANTHER" id="PTHR40047">
    <property type="entry name" value="UPF0703 PROTEIN YCGQ"/>
    <property type="match status" value="1"/>
</dbReference>
<feature type="transmembrane region" description="Helical" evidence="1">
    <location>
        <begin position="82"/>
        <end position="102"/>
    </location>
</feature>
<keyword evidence="4" id="KW-1185">Reference proteome</keyword>
<evidence type="ECO:0000259" key="2">
    <source>
        <dbReference type="Pfam" id="PF21537"/>
    </source>
</evidence>
<organism evidence="3 4">
    <name type="scientific">Micromonospora sediminicola</name>
    <dbReference type="NCBI Taxonomy" id="946078"/>
    <lineage>
        <taxon>Bacteria</taxon>
        <taxon>Bacillati</taxon>
        <taxon>Actinomycetota</taxon>
        <taxon>Actinomycetes</taxon>
        <taxon>Micromonosporales</taxon>
        <taxon>Micromonosporaceae</taxon>
        <taxon>Micromonospora</taxon>
    </lineage>
</organism>
<dbReference type="InterPro" id="IPR052955">
    <property type="entry name" value="UPF0703_membrane_permease"/>
</dbReference>
<feature type="transmembrane region" description="Helical" evidence="1">
    <location>
        <begin position="33"/>
        <end position="54"/>
    </location>
</feature>
<feature type="domain" description="DUF1980" evidence="2">
    <location>
        <begin position="142"/>
        <end position="241"/>
    </location>
</feature>
<dbReference type="OrthoDB" id="359029at2"/>
<evidence type="ECO:0000256" key="1">
    <source>
        <dbReference type="SAM" id="Phobius"/>
    </source>
</evidence>
<dbReference type="STRING" id="946078.GA0070622_3179"/>
<evidence type="ECO:0000313" key="3">
    <source>
        <dbReference type="EMBL" id="SBT66162.1"/>
    </source>
</evidence>
<keyword evidence="1" id="KW-0812">Transmembrane</keyword>
<dbReference type="Proteomes" id="UP000199558">
    <property type="component" value="Unassembled WGS sequence"/>
</dbReference>
<evidence type="ECO:0000313" key="4">
    <source>
        <dbReference type="Proteomes" id="UP000199558"/>
    </source>
</evidence>